<sequence length="147" mass="15972">MSRVTLPRGLKTMNRAVKLVQRLGLKMGPVSVLTVPGRRSGQPRSTPVTPYEVDGQRYVIGGIPGADWVSNVRAASGECTLRQGRRVRRVRLVEVPEAERGPILREFALQLPQGVDMVVKAGVVPDGKPETFEAATGIMTAFRIDPA</sequence>
<evidence type="ECO:0000313" key="1">
    <source>
        <dbReference type="EMBL" id="RZQ61592.1"/>
    </source>
</evidence>
<gene>
    <name evidence="1" type="ORF">EWH70_21695</name>
</gene>
<dbReference type="InterPro" id="IPR004378">
    <property type="entry name" value="F420H2_quin_Rdtase"/>
</dbReference>
<dbReference type="AlphaFoldDB" id="A0A4Q7J4J6"/>
<dbReference type="OrthoDB" id="3296989at2"/>
<comment type="caution">
    <text evidence="1">The sequence shown here is derived from an EMBL/GenBank/DDBJ whole genome shotgun (WGS) entry which is preliminary data.</text>
</comment>
<dbReference type="Pfam" id="PF04075">
    <property type="entry name" value="F420H2_quin_red"/>
    <property type="match status" value="1"/>
</dbReference>
<dbReference type="Proteomes" id="UP000292003">
    <property type="component" value="Unassembled WGS sequence"/>
</dbReference>
<dbReference type="InterPro" id="IPR012349">
    <property type="entry name" value="Split_barrel_FMN-bd"/>
</dbReference>
<dbReference type="EMBL" id="SFCC01000011">
    <property type="protein sequence ID" value="RZQ61592.1"/>
    <property type="molecule type" value="Genomic_DNA"/>
</dbReference>
<keyword evidence="2" id="KW-1185">Reference proteome</keyword>
<dbReference type="GO" id="GO:0016491">
    <property type="term" value="F:oxidoreductase activity"/>
    <property type="evidence" value="ECO:0007669"/>
    <property type="project" value="InterPro"/>
</dbReference>
<reference evidence="1 2" key="1">
    <citation type="submission" date="2019-02" db="EMBL/GenBank/DDBJ databases">
        <title>Draft genome sequence of Amycolatopsis sp. 8-3EHSu isolated from roots of Suaeda maritima.</title>
        <authorList>
            <person name="Duangmal K."/>
            <person name="Chantavorakit T."/>
        </authorList>
    </citation>
    <scope>NUCLEOTIDE SEQUENCE [LARGE SCALE GENOMIC DNA]</scope>
    <source>
        <strain evidence="1 2">8-3EHSu</strain>
    </source>
</reference>
<dbReference type="NCBIfam" id="TIGR00026">
    <property type="entry name" value="hi_GC_TIGR00026"/>
    <property type="match status" value="1"/>
</dbReference>
<evidence type="ECO:0000313" key="2">
    <source>
        <dbReference type="Proteomes" id="UP000292003"/>
    </source>
</evidence>
<proteinExistence type="predicted"/>
<organism evidence="1 2">
    <name type="scientific">Amycolatopsis suaedae</name>
    <dbReference type="NCBI Taxonomy" id="2510978"/>
    <lineage>
        <taxon>Bacteria</taxon>
        <taxon>Bacillati</taxon>
        <taxon>Actinomycetota</taxon>
        <taxon>Actinomycetes</taxon>
        <taxon>Pseudonocardiales</taxon>
        <taxon>Pseudonocardiaceae</taxon>
        <taxon>Amycolatopsis</taxon>
    </lineage>
</organism>
<name>A0A4Q7J4J6_9PSEU</name>
<accession>A0A4Q7J4J6</accession>
<dbReference type="RefSeq" id="WP_130477325.1">
    <property type="nucleotide sequence ID" value="NZ_SFCC01000011.1"/>
</dbReference>
<protein>
    <submittedName>
        <fullName evidence="1">Nitroreductase family deazaflavin-dependent oxidoreductase</fullName>
    </submittedName>
</protein>
<dbReference type="Gene3D" id="2.30.110.10">
    <property type="entry name" value="Electron Transport, Fmn-binding Protein, Chain A"/>
    <property type="match status" value="1"/>
</dbReference>